<keyword evidence="3" id="KW-1185">Reference proteome</keyword>
<name>A0AAD6YAN6_9AGAR</name>
<evidence type="ECO:0000256" key="1">
    <source>
        <dbReference type="SAM" id="MobiDB-lite"/>
    </source>
</evidence>
<dbReference type="Proteomes" id="UP001219525">
    <property type="component" value="Unassembled WGS sequence"/>
</dbReference>
<protein>
    <submittedName>
        <fullName evidence="2">Uncharacterized protein</fullName>
    </submittedName>
</protein>
<comment type="caution">
    <text evidence="2">The sequence shown here is derived from an EMBL/GenBank/DDBJ whole genome shotgun (WGS) entry which is preliminary data.</text>
</comment>
<gene>
    <name evidence="2" type="ORF">GGX14DRAFT_363489</name>
</gene>
<dbReference type="EMBL" id="JARJCW010000028">
    <property type="protein sequence ID" value="KAJ7210473.1"/>
    <property type="molecule type" value="Genomic_DNA"/>
</dbReference>
<sequence length="224" mass="25038">MNGELFHSLAFYCSKVIYRFRQMPTFGRATICRFHRNVSEMKQFAARDYEDILQQCILPVLDGLFPEMEKILLDVCFDLAAFHAMAKLRLHTTATVAAFRVITTNMCTTVRKFARDSQNIKTFETPCEQERRKEAAKNLAEKNAPAGTSSTAAKEQSSSVGAGAAKERKLNVETPKYHAAAGYPDAVERDGSLDSFSTQIVSHGLLLFYVILLDALLSDNNLNL</sequence>
<reference evidence="2" key="1">
    <citation type="submission" date="2023-03" db="EMBL/GenBank/DDBJ databases">
        <title>Massive genome expansion in bonnet fungi (Mycena s.s.) driven by repeated elements and novel gene families across ecological guilds.</title>
        <authorList>
            <consortium name="Lawrence Berkeley National Laboratory"/>
            <person name="Harder C.B."/>
            <person name="Miyauchi S."/>
            <person name="Viragh M."/>
            <person name="Kuo A."/>
            <person name="Thoen E."/>
            <person name="Andreopoulos B."/>
            <person name="Lu D."/>
            <person name="Skrede I."/>
            <person name="Drula E."/>
            <person name="Henrissat B."/>
            <person name="Morin E."/>
            <person name="Kohler A."/>
            <person name="Barry K."/>
            <person name="LaButti K."/>
            <person name="Morin E."/>
            <person name="Salamov A."/>
            <person name="Lipzen A."/>
            <person name="Mereny Z."/>
            <person name="Hegedus B."/>
            <person name="Baldrian P."/>
            <person name="Stursova M."/>
            <person name="Weitz H."/>
            <person name="Taylor A."/>
            <person name="Grigoriev I.V."/>
            <person name="Nagy L.G."/>
            <person name="Martin F."/>
            <person name="Kauserud H."/>
        </authorList>
    </citation>
    <scope>NUCLEOTIDE SEQUENCE</scope>
    <source>
        <strain evidence="2">9144</strain>
    </source>
</reference>
<evidence type="ECO:0000313" key="3">
    <source>
        <dbReference type="Proteomes" id="UP001219525"/>
    </source>
</evidence>
<proteinExistence type="predicted"/>
<organism evidence="2 3">
    <name type="scientific">Mycena pura</name>
    <dbReference type="NCBI Taxonomy" id="153505"/>
    <lineage>
        <taxon>Eukaryota</taxon>
        <taxon>Fungi</taxon>
        <taxon>Dikarya</taxon>
        <taxon>Basidiomycota</taxon>
        <taxon>Agaricomycotina</taxon>
        <taxon>Agaricomycetes</taxon>
        <taxon>Agaricomycetidae</taxon>
        <taxon>Agaricales</taxon>
        <taxon>Marasmiineae</taxon>
        <taxon>Mycenaceae</taxon>
        <taxon>Mycena</taxon>
    </lineage>
</organism>
<accession>A0AAD6YAN6</accession>
<feature type="compositionally biased region" description="Polar residues" evidence="1">
    <location>
        <begin position="147"/>
        <end position="160"/>
    </location>
</feature>
<dbReference type="AlphaFoldDB" id="A0AAD6YAN6"/>
<evidence type="ECO:0000313" key="2">
    <source>
        <dbReference type="EMBL" id="KAJ7210473.1"/>
    </source>
</evidence>
<feature type="region of interest" description="Disordered" evidence="1">
    <location>
        <begin position="135"/>
        <end position="166"/>
    </location>
</feature>